<feature type="domain" description="DUF58" evidence="2">
    <location>
        <begin position="204"/>
        <end position="311"/>
    </location>
</feature>
<evidence type="ECO:0000313" key="6">
    <source>
        <dbReference type="Proteomes" id="UP001060771"/>
    </source>
</evidence>
<keyword evidence="1" id="KW-0472">Membrane</keyword>
<feature type="transmembrane region" description="Helical" evidence="1">
    <location>
        <begin position="30"/>
        <end position="47"/>
    </location>
</feature>
<dbReference type="AlphaFoldDB" id="A0A830EHB2"/>
<reference evidence="4" key="2">
    <citation type="submission" date="2020-09" db="EMBL/GenBank/DDBJ databases">
        <authorList>
            <person name="Sun Q."/>
            <person name="Ohkuma M."/>
        </authorList>
    </citation>
    <scope>NUCLEOTIDE SEQUENCE</scope>
    <source>
        <strain evidence="4">JCM 11219</strain>
    </source>
</reference>
<keyword evidence="1" id="KW-1133">Transmembrane helix</keyword>
<dbReference type="Proteomes" id="UP001060771">
    <property type="component" value="Chromosome"/>
</dbReference>
<evidence type="ECO:0000313" key="4">
    <source>
        <dbReference type="EMBL" id="GGI84805.1"/>
    </source>
</evidence>
<protein>
    <submittedName>
        <fullName evidence="4">DUF58 domain-containing protein</fullName>
    </submittedName>
</protein>
<evidence type="ECO:0000313" key="5">
    <source>
        <dbReference type="Proteomes" id="UP000657075"/>
    </source>
</evidence>
<organism evidence="4 5">
    <name type="scientific">Vulcanisaeta souniana JCM 11219</name>
    <dbReference type="NCBI Taxonomy" id="1293586"/>
    <lineage>
        <taxon>Archaea</taxon>
        <taxon>Thermoproteota</taxon>
        <taxon>Thermoprotei</taxon>
        <taxon>Thermoproteales</taxon>
        <taxon>Thermoproteaceae</taxon>
        <taxon>Vulcanisaeta</taxon>
    </lineage>
</organism>
<dbReference type="PANTHER" id="PTHR34351:SF1">
    <property type="entry name" value="SLR1927 PROTEIN"/>
    <property type="match status" value="1"/>
</dbReference>
<dbReference type="RefSeq" id="WP_188603989.1">
    <property type="nucleotide sequence ID" value="NZ_AP026830.1"/>
</dbReference>
<accession>A0A830EHB2</accession>
<feature type="transmembrane region" description="Helical" evidence="1">
    <location>
        <begin position="7"/>
        <end position="24"/>
    </location>
</feature>
<keyword evidence="6" id="KW-1185">Reference proteome</keyword>
<dbReference type="Proteomes" id="UP000657075">
    <property type="component" value="Unassembled WGS sequence"/>
</dbReference>
<reference evidence="4" key="1">
    <citation type="journal article" date="2014" name="Int. J. Syst. Evol. Microbiol.">
        <title>Complete genome sequence of Corynebacterium casei LMG S-19264T (=DSM 44701T), isolated from a smear-ripened cheese.</title>
        <authorList>
            <consortium name="US DOE Joint Genome Institute (JGI-PGF)"/>
            <person name="Walter F."/>
            <person name="Albersmeier A."/>
            <person name="Kalinowski J."/>
            <person name="Ruckert C."/>
        </authorList>
    </citation>
    <scope>NUCLEOTIDE SEQUENCE</scope>
    <source>
        <strain evidence="4">JCM 11219</strain>
    </source>
</reference>
<evidence type="ECO:0000259" key="2">
    <source>
        <dbReference type="Pfam" id="PF01882"/>
    </source>
</evidence>
<dbReference type="EMBL" id="AP026830">
    <property type="protein sequence ID" value="BDR91293.1"/>
    <property type="molecule type" value="Genomic_DNA"/>
</dbReference>
<reference evidence="3" key="4">
    <citation type="journal article" date="2023" name="Microbiol. Resour. Announc.">
        <title>Complete Genome Sequence of Vulcanisaeta souniana Strain IC-059, a Hyperthermophilic Archaeon Isolated from Hot Spring Water in Japan.</title>
        <authorList>
            <person name="Kato S."/>
            <person name="Itoh T."/>
            <person name="Wu L."/>
            <person name="Ma J."/>
            <person name="Ohkuma M."/>
        </authorList>
    </citation>
    <scope>NUCLEOTIDE SEQUENCE</scope>
    <source>
        <strain evidence="3">JCM 11219</strain>
    </source>
</reference>
<reference evidence="6" key="3">
    <citation type="submission" date="2022-09" db="EMBL/GenBank/DDBJ databases">
        <title>Complete genome sequence of Vulcanisaeta souniana.</title>
        <authorList>
            <person name="Kato S."/>
            <person name="Itoh T."/>
            <person name="Ohkuma M."/>
        </authorList>
    </citation>
    <scope>NUCLEOTIDE SEQUENCE [LARGE SCALE GENOMIC DNA]</scope>
    <source>
        <strain evidence="6">JCM 11219</strain>
    </source>
</reference>
<dbReference type="OrthoDB" id="31512at2157"/>
<evidence type="ECO:0000313" key="3">
    <source>
        <dbReference type="EMBL" id="BDR91293.1"/>
    </source>
</evidence>
<name>A0A830EHB2_9CREN</name>
<dbReference type="Pfam" id="PF01882">
    <property type="entry name" value="DUF58"/>
    <property type="match status" value="1"/>
</dbReference>
<gene>
    <name evidence="4" type="ORF">GCM10007112_22210</name>
    <name evidence="3" type="ORF">Vsou_03860</name>
</gene>
<dbReference type="PANTHER" id="PTHR34351">
    <property type="entry name" value="SLR1927 PROTEIN-RELATED"/>
    <property type="match status" value="1"/>
</dbReference>
<dbReference type="InterPro" id="IPR002881">
    <property type="entry name" value="DUF58"/>
</dbReference>
<dbReference type="GeneID" id="76205937"/>
<proteinExistence type="predicted"/>
<dbReference type="EMBL" id="BMNM01000012">
    <property type="protein sequence ID" value="GGI84805.1"/>
    <property type="molecule type" value="Genomic_DNA"/>
</dbReference>
<evidence type="ECO:0000256" key="1">
    <source>
        <dbReference type="SAM" id="Phobius"/>
    </source>
</evidence>
<keyword evidence="1" id="KW-0812">Transmembrane</keyword>
<sequence>MRDVSKIIIILALLPMIMAVMAILTVSRPYIIPALFPLIIIIIALGLSGKSTIRLSLGIDRDVMYVGDELHVELNVYVHGGFGLLVIRAPPGPGSFMAEGFEVTSGNNVHVFFKGFSDVSRRFEYTLRAVKRGIYGLGSIEYTYYHVFGIHEPIKGTISLEKTIQVIPRIKIVRRVLGIVKPRQGLPRYPPSRLGPHSTEFKTVRNYVPGDPYKFINWKATARSADNRLMVNEYEREGLRTAIILLDTGWWMRYGTSEENPLEYGISFILSLGRVLLRYGYNIGLWTMPMGPRVMPSSGMTQYYRLLSALISIRSLPIKGYSMDMTLYRVIRDTNPVLIAVTNINKESVGKLGEIISRLPTRALVIDVVPNTILMRGMFRNIPCNQWVIRDRRRLYGALPRNTKVITWDPACEGIGSVIAKASTYIGRWL</sequence>